<evidence type="ECO:0000256" key="2">
    <source>
        <dbReference type="ARBA" id="ARBA00022827"/>
    </source>
</evidence>
<comment type="caution">
    <text evidence="5">The sequence shown here is derived from an EMBL/GenBank/DDBJ whole genome shotgun (WGS) entry which is preliminary data.</text>
</comment>
<dbReference type="Pfam" id="PF03450">
    <property type="entry name" value="CO_deh_flav_C"/>
    <property type="match status" value="1"/>
</dbReference>
<name>A0A412ZG02_9FIRM</name>
<dbReference type="InterPro" id="IPR016169">
    <property type="entry name" value="FAD-bd_PCMH_sub2"/>
</dbReference>
<reference evidence="5 6" key="1">
    <citation type="submission" date="2018-08" db="EMBL/GenBank/DDBJ databases">
        <title>A genome reference for cultivated species of the human gut microbiota.</title>
        <authorList>
            <person name="Zou Y."/>
            <person name="Xue W."/>
            <person name="Luo G."/>
        </authorList>
    </citation>
    <scope>NUCLEOTIDE SEQUENCE [LARGE SCALE GENOMIC DNA]</scope>
    <source>
        <strain evidence="5 6">AF14-18</strain>
    </source>
</reference>
<dbReference type="SUPFAM" id="SSF55447">
    <property type="entry name" value="CO dehydrogenase flavoprotein C-terminal domain-like"/>
    <property type="match status" value="1"/>
</dbReference>
<evidence type="ECO:0000259" key="4">
    <source>
        <dbReference type="PROSITE" id="PS51387"/>
    </source>
</evidence>
<dbReference type="Gene3D" id="3.30.390.50">
    <property type="entry name" value="CO dehydrogenase flavoprotein, C-terminal domain"/>
    <property type="match status" value="1"/>
</dbReference>
<protein>
    <recommendedName>
        <fullName evidence="4">FAD-binding PCMH-type domain-containing protein</fullName>
    </recommendedName>
</protein>
<dbReference type="Gene3D" id="3.30.465.10">
    <property type="match status" value="1"/>
</dbReference>
<sequence>MLQYKKYYMPKSKEELFRLMEHNAHSFDIISGGTDLFAEERTPFNGQDSAIDISSIEDFSIIESKCGFITIGANTRIQQFLEEPELIDTVPVLRHAASYFADQQIREIATVGGNLANASPCADLIPPLLAMNATVHTIRQNDNDICMSDVPLSDFIKGVGKTSLSEGEVIQSVTCPILKDYGCAFKKVGLRRSLCISTVNSAFLVKADETNQYFKDVRIAFGGIGPAPVRLNEIEDNLKGNRISKDMILKMAECIPGDIVKSRSRREYRKTVIRNFLLAGLYESLAEINIVPC</sequence>
<dbReference type="InterPro" id="IPR036318">
    <property type="entry name" value="FAD-bd_PCMH-like_sf"/>
</dbReference>
<dbReference type="RefSeq" id="WP_002571833.1">
    <property type="nucleotide sequence ID" value="NZ_CAUHGS010000011.1"/>
</dbReference>
<organism evidence="5 6">
    <name type="scientific">Enterocloster bolteae</name>
    <dbReference type="NCBI Taxonomy" id="208479"/>
    <lineage>
        <taxon>Bacteria</taxon>
        <taxon>Bacillati</taxon>
        <taxon>Bacillota</taxon>
        <taxon>Clostridia</taxon>
        <taxon>Lachnospirales</taxon>
        <taxon>Lachnospiraceae</taxon>
        <taxon>Enterocloster</taxon>
    </lineage>
</organism>
<evidence type="ECO:0000313" key="5">
    <source>
        <dbReference type="EMBL" id="RGV79115.1"/>
    </source>
</evidence>
<dbReference type="GO" id="GO:0071949">
    <property type="term" value="F:FAD binding"/>
    <property type="evidence" value="ECO:0007669"/>
    <property type="project" value="InterPro"/>
</dbReference>
<dbReference type="GO" id="GO:0016491">
    <property type="term" value="F:oxidoreductase activity"/>
    <property type="evidence" value="ECO:0007669"/>
    <property type="project" value="UniProtKB-KW"/>
</dbReference>
<feature type="domain" description="FAD-binding PCMH-type" evidence="4">
    <location>
        <begin position="1"/>
        <end position="180"/>
    </location>
</feature>
<dbReference type="InterPro" id="IPR036683">
    <property type="entry name" value="CO_DH_flav_C_dom_sf"/>
</dbReference>
<dbReference type="Proteomes" id="UP000284543">
    <property type="component" value="Unassembled WGS sequence"/>
</dbReference>
<gene>
    <name evidence="5" type="ORF">DWW02_05175</name>
</gene>
<accession>A0A412ZG02</accession>
<dbReference type="InterPro" id="IPR002346">
    <property type="entry name" value="Mopterin_DH_FAD-bd"/>
</dbReference>
<keyword evidence="3" id="KW-0560">Oxidoreductase</keyword>
<dbReference type="InterPro" id="IPR016166">
    <property type="entry name" value="FAD-bd_PCMH"/>
</dbReference>
<dbReference type="SUPFAM" id="SSF56176">
    <property type="entry name" value="FAD-binding/transporter-associated domain-like"/>
    <property type="match status" value="1"/>
</dbReference>
<dbReference type="PANTHER" id="PTHR42659:SF2">
    <property type="entry name" value="XANTHINE DEHYDROGENASE SUBUNIT C-RELATED"/>
    <property type="match status" value="1"/>
</dbReference>
<dbReference type="PANTHER" id="PTHR42659">
    <property type="entry name" value="XANTHINE DEHYDROGENASE SUBUNIT C-RELATED"/>
    <property type="match status" value="1"/>
</dbReference>
<evidence type="ECO:0000256" key="3">
    <source>
        <dbReference type="ARBA" id="ARBA00023002"/>
    </source>
</evidence>
<dbReference type="SMART" id="SM01092">
    <property type="entry name" value="CO_deh_flav_C"/>
    <property type="match status" value="1"/>
</dbReference>
<dbReference type="InterPro" id="IPR051312">
    <property type="entry name" value="Diverse_Substr_Oxidored"/>
</dbReference>
<keyword evidence="1" id="KW-0285">Flavoprotein</keyword>
<keyword evidence="2" id="KW-0274">FAD</keyword>
<dbReference type="Pfam" id="PF00941">
    <property type="entry name" value="FAD_binding_5"/>
    <property type="match status" value="1"/>
</dbReference>
<dbReference type="InterPro" id="IPR005107">
    <property type="entry name" value="CO_DH_flav_C"/>
</dbReference>
<dbReference type="PROSITE" id="PS51387">
    <property type="entry name" value="FAD_PCMH"/>
    <property type="match status" value="1"/>
</dbReference>
<evidence type="ECO:0000313" key="6">
    <source>
        <dbReference type="Proteomes" id="UP000284543"/>
    </source>
</evidence>
<dbReference type="EMBL" id="QRZM01000001">
    <property type="protein sequence ID" value="RGV79115.1"/>
    <property type="molecule type" value="Genomic_DNA"/>
</dbReference>
<dbReference type="AlphaFoldDB" id="A0A412ZG02"/>
<evidence type="ECO:0000256" key="1">
    <source>
        <dbReference type="ARBA" id="ARBA00022630"/>
    </source>
</evidence>
<proteinExistence type="predicted"/>